<feature type="transmembrane region" description="Helical" evidence="7">
    <location>
        <begin position="978"/>
        <end position="997"/>
    </location>
</feature>
<feature type="transmembrane region" description="Helical" evidence="7">
    <location>
        <begin position="29"/>
        <end position="52"/>
    </location>
</feature>
<feature type="transmembrane region" description="Helical" evidence="7">
    <location>
        <begin position="679"/>
        <end position="699"/>
    </location>
</feature>
<dbReference type="AlphaFoldDB" id="A0AA84ZL54"/>
<feature type="transmembrane region" description="Helical" evidence="7">
    <location>
        <begin position="433"/>
        <end position="453"/>
    </location>
</feature>
<comment type="similarity">
    <text evidence="6">Belongs to the dispatched family.</text>
</comment>
<evidence type="ECO:0000256" key="2">
    <source>
        <dbReference type="ARBA" id="ARBA00022692"/>
    </source>
</evidence>
<dbReference type="Gene3D" id="1.20.1640.10">
    <property type="entry name" value="Multidrug efflux transporter AcrB transmembrane domain"/>
    <property type="match status" value="1"/>
</dbReference>
<name>A0AA84ZL54_9TREM</name>
<evidence type="ECO:0000313" key="10">
    <source>
        <dbReference type="WBParaSite" id="SMRG1_33840.1"/>
    </source>
</evidence>
<proteinExistence type="inferred from homology"/>
<organism evidence="9 10">
    <name type="scientific">Schistosoma margrebowiei</name>
    <dbReference type="NCBI Taxonomy" id="48269"/>
    <lineage>
        <taxon>Eukaryota</taxon>
        <taxon>Metazoa</taxon>
        <taxon>Spiralia</taxon>
        <taxon>Lophotrochozoa</taxon>
        <taxon>Platyhelminthes</taxon>
        <taxon>Trematoda</taxon>
        <taxon>Digenea</taxon>
        <taxon>Strigeidida</taxon>
        <taxon>Schistosomatoidea</taxon>
        <taxon>Schistosomatidae</taxon>
        <taxon>Schistosoma</taxon>
    </lineage>
</organism>
<comment type="subcellular location">
    <subcellularLocation>
        <location evidence="1">Membrane</location>
        <topology evidence="1">Multi-pass membrane protein</topology>
    </subcellularLocation>
</comment>
<feature type="domain" description="SSD" evidence="8">
    <location>
        <begin position="585"/>
        <end position="637"/>
    </location>
</feature>
<evidence type="ECO:0000256" key="4">
    <source>
        <dbReference type="ARBA" id="ARBA00023136"/>
    </source>
</evidence>
<accession>A0AA84ZL54</accession>
<reference evidence="10" key="1">
    <citation type="submission" date="2023-11" db="UniProtKB">
        <authorList>
            <consortium name="WormBaseParasite"/>
        </authorList>
    </citation>
    <scope>IDENTIFICATION</scope>
</reference>
<evidence type="ECO:0000259" key="8">
    <source>
        <dbReference type="PROSITE" id="PS50156"/>
    </source>
</evidence>
<feature type="transmembrane region" description="Helical" evidence="7">
    <location>
        <begin position="1116"/>
        <end position="1139"/>
    </location>
</feature>
<evidence type="ECO:0000313" key="9">
    <source>
        <dbReference type="Proteomes" id="UP000050790"/>
    </source>
</evidence>
<dbReference type="WBParaSite" id="SMRG1_33840.1">
    <property type="protein sequence ID" value="SMRG1_33840.1"/>
    <property type="gene ID" value="SMRG1_33840"/>
</dbReference>
<feature type="transmembrane region" description="Helical" evidence="7">
    <location>
        <begin position="1036"/>
        <end position="1056"/>
    </location>
</feature>
<feature type="transmembrane region" description="Helical" evidence="7">
    <location>
        <begin position="615"/>
        <end position="638"/>
    </location>
</feature>
<keyword evidence="5" id="KW-0325">Glycoprotein</keyword>
<keyword evidence="2 7" id="KW-0812">Transmembrane</keyword>
<sequence>MGRPSGSCNCSSKLPTLRRLSRHLVHWKYLVATLSLSFILSTSICCIVFFHVPDLSNPFVDFVAIGTSLSARTQQFQALLTETSDSPEYFIKDDLTWNKEYDSNSAKVENHAFNFHKTVVDRFRRNKNVDYFEREYCLQETASEMTRPVNSLWTIYAKYSRIVFSINYDQIVKIPHKSLFMQTLINSKKNLTYFSEPSLLYIILSDLCKLQLRITHLSTYQKLCYRKSSKLHNNTHLFTVNNKITLDRTEHNNCCSIWCLPNMIASIFNKQSCKQLEYIDAKQTAELISTCYPAFLSGHLRRSCWDNYGTDPSLLCPLVYPSQCLYSPLLPIILAVLLPNDGNSFNNWEKSLMVLPVHSTGSHLFFNEIENEYKSGRLTEGLHIPFHFDGIYIQEYDEIVTQLLYRDTSWLFISLICLLILLTIWTRTISIPILTVLAIIWSLLTAYTVYTIVLKIPHFPVINLLAIVLVTGLGADDLLVFYQIWKQKRFILAQTTIIEHIDHHDNNFNVMPNFKANELISINQNNLQNASSSLNKKINIISNQYFNNDDKIHSISMNHLQNNQFIINEQQIIECLHFTLLHAIPSMTLTTISTICGLLINLFSSIIAIKRFTIFASLVILFNYLFIFIMIIPMIIIFEFNYLSKCKHFIILLFYKYYQSISNKVYNIILLFNKLIIKLHFIFPFIIIITLLFTSYQLLWLHKFNIPYNDHYSSTFLRLNHPLEQFTYKHVNNSFWTEYNLHYYQNLLKIHFIWGPKPYDERNLYNYNHDIFIHSKLLLYSSSMINLTSINSRLWLLKFCNELKRMPFLFQSSSIKYHQQTLNSLQLSLLNPFINIPVWCPFGRYINSIDNYIYSLNCSIDISTCCLNGKPLEIYNSSVILFLSCLNEYISYENQQGYITGFRFMHKSGINEPVGFIVNALTNISLISSSHYDIENFMNKITIWFNNLLSTAPNLLNHGFLVVNELEKFEITLNITQYVYHSIIIAVIIASLLIFLISKNILLSLLSLICLTCCLLSSITLLTCIDNWKLGIIEGLVISLAAGLAIDPCIHLAYAVSDKCNTGSWRCQQSICSRNNLLTVLNSLGPAISGSAWTSAITGLPMLFSNLLCFHQIGSFLLTLMLCSWFFCYIVLTGILAFADYVFGYFKCNRVYL</sequence>
<dbReference type="PANTHER" id="PTHR45951:SF3">
    <property type="entry name" value="PROTEIN DISPATCHED"/>
    <property type="match status" value="1"/>
</dbReference>
<dbReference type="PANTHER" id="PTHR45951">
    <property type="entry name" value="PROTEIN DISPATCHED-RELATED"/>
    <property type="match status" value="1"/>
</dbReference>
<evidence type="ECO:0000256" key="6">
    <source>
        <dbReference type="ARBA" id="ARBA00038046"/>
    </source>
</evidence>
<evidence type="ECO:0000256" key="3">
    <source>
        <dbReference type="ARBA" id="ARBA00022989"/>
    </source>
</evidence>
<dbReference type="GO" id="GO:0007224">
    <property type="term" value="P:smoothened signaling pathway"/>
    <property type="evidence" value="ECO:0007669"/>
    <property type="project" value="TreeGrafter"/>
</dbReference>
<dbReference type="InterPro" id="IPR000731">
    <property type="entry name" value="SSD"/>
</dbReference>
<feature type="transmembrane region" description="Helical" evidence="7">
    <location>
        <begin position="1003"/>
        <end position="1024"/>
    </location>
</feature>
<dbReference type="SUPFAM" id="SSF82866">
    <property type="entry name" value="Multidrug efflux transporter AcrB transmembrane domain"/>
    <property type="match status" value="2"/>
</dbReference>
<keyword evidence="3 7" id="KW-1133">Transmembrane helix</keyword>
<evidence type="ECO:0000256" key="5">
    <source>
        <dbReference type="ARBA" id="ARBA00023180"/>
    </source>
</evidence>
<evidence type="ECO:0000256" key="7">
    <source>
        <dbReference type="SAM" id="Phobius"/>
    </source>
</evidence>
<protein>
    <recommendedName>
        <fullName evidence="8">SSD domain-containing protein</fullName>
    </recommendedName>
</protein>
<dbReference type="GO" id="GO:0022857">
    <property type="term" value="F:transmembrane transporter activity"/>
    <property type="evidence" value="ECO:0007669"/>
    <property type="project" value="TreeGrafter"/>
</dbReference>
<feature type="transmembrane region" description="Helical" evidence="7">
    <location>
        <begin position="1084"/>
        <end position="1104"/>
    </location>
</feature>
<feature type="transmembrane region" description="Helical" evidence="7">
    <location>
        <begin position="459"/>
        <end position="482"/>
    </location>
</feature>
<feature type="transmembrane region" description="Helical" evidence="7">
    <location>
        <begin position="409"/>
        <end position="426"/>
    </location>
</feature>
<dbReference type="InterPro" id="IPR052081">
    <property type="entry name" value="Dispatched_Hh_regulator"/>
</dbReference>
<keyword evidence="4 7" id="KW-0472">Membrane</keyword>
<evidence type="ECO:0000256" key="1">
    <source>
        <dbReference type="ARBA" id="ARBA00004141"/>
    </source>
</evidence>
<dbReference type="Proteomes" id="UP000050790">
    <property type="component" value="Unassembled WGS sequence"/>
</dbReference>
<dbReference type="GO" id="GO:0016020">
    <property type="term" value="C:membrane"/>
    <property type="evidence" value="ECO:0007669"/>
    <property type="project" value="UniProtKB-SubCell"/>
</dbReference>
<dbReference type="PROSITE" id="PS50156">
    <property type="entry name" value="SSD"/>
    <property type="match status" value="1"/>
</dbReference>